<name>A0ABR7MTS8_9FIRM</name>
<dbReference type="Proteomes" id="UP000637513">
    <property type="component" value="Unassembled WGS sequence"/>
</dbReference>
<accession>A0ABR7MTS8</accession>
<reference evidence="1 2" key="1">
    <citation type="submission" date="2020-08" db="EMBL/GenBank/DDBJ databases">
        <title>Genome public.</title>
        <authorList>
            <person name="Liu C."/>
            <person name="Sun Q."/>
        </authorList>
    </citation>
    <scope>NUCLEOTIDE SEQUENCE [LARGE SCALE GENOMIC DNA]</scope>
    <source>
        <strain evidence="1 2">BX3</strain>
    </source>
</reference>
<evidence type="ECO:0000313" key="2">
    <source>
        <dbReference type="Proteomes" id="UP000637513"/>
    </source>
</evidence>
<sequence>MGYTTKNEVMNFRFADAEIFEIKGIRDKITFELGYVTILGQNSCNRDIREMGTNALTLDLMGVEETTLVKEGFKVFDADGNPKSSCEDEVIPQERYKEIYKELENSRIYDLTVENGNYIFYIDTEERTYTYTIKAKDDRETWERFMNKESV</sequence>
<organism evidence="1 2">
    <name type="scientific">Jutongia hominis</name>
    <dbReference type="NCBI Taxonomy" id="2763664"/>
    <lineage>
        <taxon>Bacteria</taxon>
        <taxon>Bacillati</taxon>
        <taxon>Bacillota</taxon>
        <taxon>Clostridia</taxon>
        <taxon>Lachnospirales</taxon>
        <taxon>Lachnospiraceae</taxon>
        <taxon>Jutongia</taxon>
    </lineage>
</organism>
<comment type="caution">
    <text evidence="1">The sequence shown here is derived from an EMBL/GenBank/DDBJ whole genome shotgun (WGS) entry which is preliminary data.</text>
</comment>
<dbReference type="EMBL" id="JACRSW010000009">
    <property type="protein sequence ID" value="MBC8556642.1"/>
    <property type="molecule type" value="Genomic_DNA"/>
</dbReference>
<gene>
    <name evidence="1" type="ORF">H8700_02805</name>
</gene>
<proteinExistence type="predicted"/>
<dbReference type="RefSeq" id="WP_249302927.1">
    <property type="nucleotide sequence ID" value="NZ_JACRSW010000009.1"/>
</dbReference>
<evidence type="ECO:0000313" key="1">
    <source>
        <dbReference type="EMBL" id="MBC8556642.1"/>
    </source>
</evidence>
<keyword evidence="2" id="KW-1185">Reference proteome</keyword>
<protein>
    <submittedName>
        <fullName evidence="1">Subtilin biosynthesis sensor protein SpaK</fullName>
    </submittedName>
</protein>